<keyword evidence="5" id="KW-0460">Magnesium</keyword>
<evidence type="ECO:0000256" key="3">
    <source>
        <dbReference type="ARBA" id="ARBA00022723"/>
    </source>
</evidence>
<dbReference type="PANTHER" id="PTHR12629">
    <property type="entry name" value="DIPHOSPHOINOSITOL POLYPHOSPHATE PHOSPHOHYDROLASE"/>
    <property type="match status" value="1"/>
</dbReference>
<comment type="cofactor">
    <cofactor evidence="1">
        <name>Mg(2+)</name>
        <dbReference type="ChEBI" id="CHEBI:18420"/>
    </cofactor>
</comment>
<proteinExistence type="inferred from homology"/>
<dbReference type="EMBL" id="LR746271">
    <property type="protein sequence ID" value="CAA7400846.1"/>
    <property type="molecule type" value="Genomic_DNA"/>
</dbReference>
<dbReference type="InterPro" id="IPR000086">
    <property type="entry name" value="NUDIX_hydrolase_dom"/>
</dbReference>
<dbReference type="PROSITE" id="PS51462">
    <property type="entry name" value="NUDIX"/>
    <property type="match status" value="1"/>
</dbReference>
<dbReference type="Proteomes" id="UP000663760">
    <property type="component" value="Chromosome 8"/>
</dbReference>
<sequence>MVAQAARQGRHLQRFTRTGLRLVVGCIPYKFEEDIRMEPIGQSLQVLVISSQNGQELMFPKGGWEIDESIRDAVHREAMEEAGVKGVIERILGKWRYMGKADKSYKYGFMYPLNVKEELLQWPEMGTRHRTWMAADKAREACKQPWMREALDRLQRRLTGGTAANSPCTAIAKMCTSERSAP</sequence>
<evidence type="ECO:0000313" key="8">
    <source>
        <dbReference type="Proteomes" id="UP000663760"/>
    </source>
</evidence>
<keyword evidence="3" id="KW-0479">Metal-binding</keyword>
<keyword evidence="4" id="KW-0378">Hydrolase</keyword>
<evidence type="ECO:0000256" key="2">
    <source>
        <dbReference type="ARBA" id="ARBA00005582"/>
    </source>
</evidence>
<dbReference type="InterPro" id="IPR015797">
    <property type="entry name" value="NUDIX_hydrolase-like_dom_sf"/>
</dbReference>
<dbReference type="GO" id="GO:0046872">
    <property type="term" value="F:metal ion binding"/>
    <property type="evidence" value="ECO:0007669"/>
    <property type="project" value="UniProtKB-KW"/>
</dbReference>
<evidence type="ECO:0000259" key="6">
    <source>
        <dbReference type="PROSITE" id="PS51462"/>
    </source>
</evidence>
<evidence type="ECO:0000313" key="7">
    <source>
        <dbReference type="EMBL" id="CAA7400846.1"/>
    </source>
</evidence>
<dbReference type="InterPro" id="IPR020084">
    <property type="entry name" value="NUDIX_hydrolase_CS"/>
</dbReference>
<gene>
    <name evidence="7" type="ORF">SI8410_08011524</name>
</gene>
<evidence type="ECO:0000256" key="4">
    <source>
        <dbReference type="ARBA" id="ARBA00022801"/>
    </source>
</evidence>
<dbReference type="GO" id="GO:0016462">
    <property type="term" value="F:pyrophosphatase activity"/>
    <property type="evidence" value="ECO:0007669"/>
    <property type="project" value="InterPro"/>
</dbReference>
<dbReference type="SUPFAM" id="SSF55811">
    <property type="entry name" value="Nudix"/>
    <property type="match status" value="1"/>
</dbReference>
<dbReference type="PANTHER" id="PTHR12629:SF42">
    <property type="entry name" value="OS02G0734300 PROTEIN"/>
    <property type="match status" value="1"/>
</dbReference>
<reference evidence="7" key="1">
    <citation type="submission" date="2020-02" db="EMBL/GenBank/DDBJ databases">
        <authorList>
            <person name="Scholz U."/>
            <person name="Mascher M."/>
            <person name="Fiebig A."/>
        </authorList>
    </citation>
    <scope>NUCLEOTIDE SEQUENCE</scope>
</reference>
<evidence type="ECO:0000256" key="1">
    <source>
        <dbReference type="ARBA" id="ARBA00001946"/>
    </source>
</evidence>
<dbReference type="InterPro" id="IPR047198">
    <property type="entry name" value="DDP-like_NUDIX"/>
</dbReference>
<feature type="domain" description="Nudix hydrolase" evidence="6">
    <location>
        <begin position="19"/>
        <end position="155"/>
    </location>
</feature>
<dbReference type="GO" id="GO:0005737">
    <property type="term" value="C:cytoplasm"/>
    <property type="evidence" value="ECO:0007669"/>
    <property type="project" value="TreeGrafter"/>
</dbReference>
<dbReference type="GO" id="GO:0005634">
    <property type="term" value="C:nucleus"/>
    <property type="evidence" value="ECO:0007669"/>
    <property type="project" value="TreeGrafter"/>
</dbReference>
<dbReference type="CDD" id="cd04666">
    <property type="entry name" value="NUDIX_DIPP2_like_Nudt4"/>
    <property type="match status" value="1"/>
</dbReference>
<accession>A0A7I8KU46</accession>
<organism evidence="7 8">
    <name type="scientific">Spirodela intermedia</name>
    <name type="common">Intermediate duckweed</name>
    <dbReference type="NCBI Taxonomy" id="51605"/>
    <lineage>
        <taxon>Eukaryota</taxon>
        <taxon>Viridiplantae</taxon>
        <taxon>Streptophyta</taxon>
        <taxon>Embryophyta</taxon>
        <taxon>Tracheophyta</taxon>
        <taxon>Spermatophyta</taxon>
        <taxon>Magnoliopsida</taxon>
        <taxon>Liliopsida</taxon>
        <taxon>Araceae</taxon>
        <taxon>Lemnoideae</taxon>
        <taxon>Spirodela</taxon>
    </lineage>
</organism>
<name>A0A7I8KU46_SPIIN</name>
<dbReference type="Gene3D" id="3.90.79.10">
    <property type="entry name" value="Nucleoside Triphosphate Pyrophosphohydrolase"/>
    <property type="match status" value="1"/>
</dbReference>
<comment type="similarity">
    <text evidence="2">Belongs to the Nudix hydrolase family.</text>
</comment>
<dbReference type="PROSITE" id="PS00893">
    <property type="entry name" value="NUDIX_BOX"/>
    <property type="match status" value="1"/>
</dbReference>
<dbReference type="Pfam" id="PF00293">
    <property type="entry name" value="NUDIX"/>
    <property type="match status" value="1"/>
</dbReference>
<dbReference type="AlphaFoldDB" id="A0A7I8KU46"/>
<dbReference type="OrthoDB" id="2011998at2759"/>
<evidence type="ECO:0000256" key="5">
    <source>
        <dbReference type="ARBA" id="ARBA00022842"/>
    </source>
</evidence>
<protein>
    <recommendedName>
        <fullName evidence="6">Nudix hydrolase domain-containing protein</fullName>
    </recommendedName>
</protein>
<keyword evidence="8" id="KW-1185">Reference proteome</keyword>